<feature type="transmembrane region" description="Helical" evidence="1">
    <location>
        <begin position="6"/>
        <end position="24"/>
    </location>
</feature>
<sequence length="481" mass="53629">MKFRPGTGFWTMVAAVAVFVYVLMVRPIAGIADNGDFLRIMTSAGLDYLDPNLSYEDKYFGYFIREFKLTSIGIGGYVSTQVPLVIVATWLNRLVFDTTVFDMRSMALVYSPLLLAAFYAVMRFHRHLPLVSRIALGLALVFVFADIGYIGYFNSLFGEPVSFVFLLLTVALALGLAQSDKPSRKLLVAFFVCAIFLTGSKVQNAPVGILLALLGIRFLRHRGDSAWRKTVIGFSAFLAVGSLAMYVLAPKQLKEINMYQTVFYGVVKDSPTPERDLEELGVPKELAVLAGTNFFTPNTPIPQRDPRLYESFYNHMSHAKIALFYLKHPVRLVQKLEIAAENGMTIRPYYLGTYEKSEGMPRGAVSDKFGWWSETKRTVLPNTLWFLVPFCLLFYAVLWVSHRRADGLGGKLYAETFAVVGLIGIVAFLIPVIGDGEADLSKHLFLFNVCFDVMFAASVLWIVHRAVSAFGAKRGIGSGRL</sequence>
<feature type="transmembrane region" description="Helical" evidence="1">
    <location>
        <begin position="231"/>
        <end position="249"/>
    </location>
</feature>
<keyword evidence="1" id="KW-0472">Membrane</keyword>
<dbReference type="EMBL" id="QJVJ01000001">
    <property type="protein sequence ID" value="PYI57267.1"/>
    <property type="molecule type" value="Genomic_DNA"/>
</dbReference>
<evidence type="ECO:0000256" key="1">
    <source>
        <dbReference type="SAM" id="Phobius"/>
    </source>
</evidence>
<feature type="transmembrane region" description="Helical" evidence="1">
    <location>
        <begin position="383"/>
        <end position="400"/>
    </location>
</feature>
<reference evidence="2 3" key="1">
    <citation type="submission" date="2018-05" db="EMBL/GenBank/DDBJ databases">
        <title>Paenibacillus flagellatus sp. nov., isolated from selenium mineral soil.</title>
        <authorList>
            <person name="Dai X."/>
        </authorList>
    </citation>
    <scope>NUCLEOTIDE SEQUENCE [LARGE SCALE GENOMIC DNA]</scope>
    <source>
        <strain evidence="2 3">DXL2</strain>
    </source>
</reference>
<dbReference type="OrthoDB" id="129479at2"/>
<feature type="transmembrane region" description="Helical" evidence="1">
    <location>
        <begin position="412"/>
        <end position="433"/>
    </location>
</feature>
<dbReference type="AlphaFoldDB" id="A0A2V5KXQ1"/>
<accession>A0A2V5KXQ1</accession>
<organism evidence="2 3">
    <name type="scientific">Paenibacillus flagellatus</name>
    <dbReference type="NCBI Taxonomy" id="2211139"/>
    <lineage>
        <taxon>Bacteria</taxon>
        <taxon>Bacillati</taxon>
        <taxon>Bacillota</taxon>
        <taxon>Bacilli</taxon>
        <taxon>Bacillales</taxon>
        <taxon>Paenibacillaceae</taxon>
        <taxon>Paenibacillus</taxon>
    </lineage>
</organism>
<feature type="transmembrane region" description="Helical" evidence="1">
    <location>
        <begin position="134"/>
        <end position="154"/>
    </location>
</feature>
<evidence type="ECO:0000313" key="2">
    <source>
        <dbReference type="EMBL" id="PYI57267.1"/>
    </source>
</evidence>
<name>A0A2V5KXQ1_9BACL</name>
<protein>
    <recommendedName>
        <fullName evidence="4">Glycosyltransferase RgtA/B/C/D-like domain-containing protein</fullName>
    </recommendedName>
</protein>
<feature type="transmembrane region" description="Helical" evidence="1">
    <location>
        <begin position="103"/>
        <end position="122"/>
    </location>
</feature>
<dbReference type="Proteomes" id="UP000247476">
    <property type="component" value="Unassembled WGS sequence"/>
</dbReference>
<gene>
    <name evidence="2" type="ORF">DLM86_02155</name>
</gene>
<keyword evidence="1" id="KW-1133">Transmembrane helix</keyword>
<proteinExistence type="predicted"/>
<feature type="transmembrane region" description="Helical" evidence="1">
    <location>
        <begin position="69"/>
        <end position="91"/>
    </location>
</feature>
<feature type="transmembrane region" description="Helical" evidence="1">
    <location>
        <begin position="186"/>
        <end position="219"/>
    </location>
</feature>
<keyword evidence="1" id="KW-0812">Transmembrane</keyword>
<comment type="caution">
    <text evidence="2">The sequence shown here is derived from an EMBL/GenBank/DDBJ whole genome shotgun (WGS) entry which is preliminary data.</text>
</comment>
<feature type="transmembrane region" description="Helical" evidence="1">
    <location>
        <begin position="160"/>
        <end position="177"/>
    </location>
</feature>
<evidence type="ECO:0008006" key="4">
    <source>
        <dbReference type="Google" id="ProtNLM"/>
    </source>
</evidence>
<keyword evidence="3" id="KW-1185">Reference proteome</keyword>
<feature type="transmembrane region" description="Helical" evidence="1">
    <location>
        <begin position="445"/>
        <end position="463"/>
    </location>
</feature>
<evidence type="ECO:0000313" key="3">
    <source>
        <dbReference type="Proteomes" id="UP000247476"/>
    </source>
</evidence>
<dbReference type="RefSeq" id="WP_110838306.1">
    <property type="nucleotide sequence ID" value="NZ_QJVJ01000001.1"/>
</dbReference>